<evidence type="ECO:0000256" key="1">
    <source>
        <dbReference type="SAM" id="MobiDB-lite"/>
    </source>
</evidence>
<evidence type="ECO:0000313" key="3">
    <source>
        <dbReference type="EnsemblMetazoa" id="PHUM430430-PA"/>
    </source>
</evidence>
<keyword evidence="4" id="KW-1185">Reference proteome</keyword>
<reference evidence="3" key="3">
    <citation type="submission" date="2020-05" db="UniProtKB">
        <authorList>
            <consortium name="EnsemblMetazoa"/>
        </authorList>
    </citation>
    <scope>IDENTIFICATION</scope>
    <source>
        <strain evidence="3">USDA</strain>
    </source>
</reference>
<name>E0VTC3_PEDHC</name>
<feature type="compositionally biased region" description="Low complexity" evidence="1">
    <location>
        <begin position="115"/>
        <end position="131"/>
    </location>
</feature>
<evidence type="ECO:0000313" key="4">
    <source>
        <dbReference type="Proteomes" id="UP000009046"/>
    </source>
</evidence>
<dbReference type="RefSeq" id="XP_002429367.1">
    <property type="nucleotide sequence ID" value="XM_002429322.1"/>
</dbReference>
<reference evidence="2" key="1">
    <citation type="submission" date="2007-04" db="EMBL/GenBank/DDBJ databases">
        <title>Annotation of Pediculus humanus corporis strain USDA.</title>
        <authorList>
            <person name="Kirkness E."/>
            <person name="Hannick L."/>
            <person name="Hass B."/>
            <person name="Bruggner R."/>
            <person name="Lawson D."/>
            <person name="Bidwell S."/>
            <person name="Joardar V."/>
            <person name="Caler E."/>
            <person name="Walenz B."/>
            <person name="Inman J."/>
            <person name="Schobel S."/>
            <person name="Galinsky K."/>
            <person name="Amedeo P."/>
            <person name="Strausberg R."/>
        </authorList>
    </citation>
    <scope>NUCLEOTIDE SEQUENCE</scope>
    <source>
        <strain evidence="2">USDA</strain>
    </source>
</reference>
<feature type="region of interest" description="Disordered" evidence="1">
    <location>
        <begin position="106"/>
        <end position="131"/>
    </location>
</feature>
<dbReference type="EnsemblMetazoa" id="PHUM430430-RA">
    <property type="protein sequence ID" value="PHUM430430-PA"/>
    <property type="gene ID" value="PHUM430430"/>
</dbReference>
<organism>
    <name type="scientific">Pediculus humanus subsp. corporis</name>
    <name type="common">Body louse</name>
    <dbReference type="NCBI Taxonomy" id="121224"/>
    <lineage>
        <taxon>Eukaryota</taxon>
        <taxon>Metazoa</taxon>
        <taxon>Ecdysozoa</taxon>
        <taxon>Arthropoda</taxon>
        <taxon>Hexapoda</taxon>
        <taxon>Insecta</taxon>
        <taxon>Pterygota</taxon>
        <taxon>Neoptera</taxon>
        <taxon>Paraneoptera</taxon>
        <taxon>Psocodea</taxon>
        <taxon>Troctomorpha</taxon>
        <taxon>Phthiraptera</taxon>
        <taxon>Anoplura</taxon>
        <taxon>Pediculidae</taxon>
        <taxon>Pediculus</taxon>
    </lineage>
</organism>
<dbReference type="Proteomes" id="UP000009046">
    <property type="component" value="Unassembled WGS sequence"/>
</dbReference>
<dbReference type="EMBL" id="AAZO01005252">
    <property type="status" value="NOT_ANNOTATED_CDS"/>
    <property type="molecule type" value="Genomic_DNA"/>
</dbReference>
<evidence type="ECO:0000313" key="2">
    <source>
        <dbReference type="EMBL" id="EEB16629.1"/>
    </source>
</evidence>
<dbReference type="OMA" id="EENPHYF"/>
<reference evidence="2" key="2">
    <citation type="submission" date="2007-04" db="EMBL/GenBank/DDBJ databases">
        <title>The genome of the human body louse.</title>
        <authorList>
            <consortium name="The Human Body Louse Genome Consortium"/>
            <person name="Kirkness E."/>
            <person name="Walenz B."/>
            <person name="Hass B."/>
            <person name="Bruggner R."/>
            <person name="Strausberg R."/>
        </authorList>
    </citation>
    <scope>NUCLEOTIDE SEQUENCE</scope>
    <source>
        <strain evidence="2">USDA</strain>
    </source>
</reference>
<protein>
    <submittedName>
        <fullName evidence="2 3">Uncharacterized protein</fullName>
    </submittedName>
</protein>
<dbReference type="CTD" id="8230168"/>
<dbReference type="AlphaFoldDB" id="E0VTC3"/>
<dbReference type="VEuPathDB" id="VectorBase:PHUM430430"/>
<sequence length="167" mass="19353">MTLIPPTRKRTRSCEEEDFLPLSKKINNLHINNWGNVDPAQEHILEWNNSSERLINFYTEGLSNGRHEDESTSTSCSYKSAQENIQNNYIKTDLIRECKEVNNESFKNSDYLPENNGNGESSSSSRGQNNWSPVYNPDLGVNENPYYYESNKLLFGLYIERLQRTGF</sequence>
<dbReference type="InParanoid" id="E0VTC3"/>
<dbReference type="KEGG" id="phu:Phum_PHUM430430"/>
<dbReference type="GeneID" id="8230168"/>
<dbReference type="OrthoDB" id="6365503at2759"/>
<proteinExistence type="predicted"/>
<dbReference type="EMBL" id="DS235761">
    <property type="protein sequence ID" value="EEB16629.1"/>
    <property type="molecule type" value="Genomic_DNA"/>
</dbReference>
<gene>
    <name evidence="3" type="primary">8230168</name>
    <name evidence="2" type="ORF">Phum_PHUM430430</name>
</gene>
<accession>E0VTC3</accession>
<dbReference type="HOGENOM" id="CLU_139360_1_0_1"/>